<feature type="domain" description="VWFD" evidence="6">
    <location>
        <begin position="2602"/>
        <end position="2782"/>
    </location>
</feature>
<name>A0A8D2JBJ4_VARKO</name>
<organism evidence="7 8">
    <name type="scientific">Varanus komodoensis</name>
    <name type="common">Komodo dragon</name>
    <dbReference type="NCBI Taxonomy" id="61221"/>
    <lineage>
        <taxon>Eukaryota</taxon>
        <taxon>Metazoa</taxon>
        <taxon>Chordata</taxon>
        <taxon>Craniata</taxon>
        <taxon>Vertebrata</taxon>
        <taxon>Euteleostomi</taxon>
        <taxon>Lepidosauria</taxon>
        <taxon>Squamata</taxon>
        <taxon>Bifurcata</taxon>
        <taxon>Unidentata</taxon>
        <taxon>Episquamata</taxon>
        <taxon>Toxicofera</taxon>
        <taxon>Anguimorpha</taxon>
        <taxon>Paleoanguimorpha</taxon>
        <taxon>Varanoidea</taxon>
        <taxon>Varanidae</taxon>
        <taxon>Varanus</taxon>
    </lineage>
</organism>
<dbReference type="Pfam" id="PF17517">
    <property type="entry name" value="IgGFc_binding"/>
    <property type="match status" value="1"/>
</dbReference>
<dbReference type="Ensembl" id="ENSVKKT00000011807.1">
    <property type="protein sequence ID" value="ENSVKKP00000011529.1"/>
    <property type="gene ID" value="ENSVKKG00000008045.1"/>
</dbReference>
<dbReference type="InterPro" id="IPR002919">
    <property type="entry name" value="TIL_dom"/>
</dbReference>
<evidence type="ECO:0000313" key="8">
    <source>
        <dbReference type="Proteomes" id="UP000694545"/>
    </source>
</evidence>
<dbReference type="InterPro" id="IPR001007">
    <property type="entry name" value="VWF_dom"/>
</dbReference>
<dbReference type="SUPFAM" id="SSF57603">
    <property type="entry name" value="FnI-like domain"/>
    <property type="match status" value="1"/>
</dbReference>
<dbReference type="Pfam" id="PF00094">
    <property type="entry name" value="VWD"/>
    <property type="match status" value="12"/>
</dbReference>
<feature type="domain" description="VWFD" evidence="6">
    <location>
        <begin position="1227"/>
        <end position="1412"/>
    </location>
</feature>
<reference evidence="7" key="1">
    <citation type="submission" date="2025-08" db="UniProtKB">
        <authorList>
            <consortium name="Ensembl"/>
        </authorList>
    </citation>
    <scope>IDENTIFICATION</scope>
</reference>
<feature type="domain" description="VWFD" evidence="6">
    <location>
        <begin position="2996"/>
        <end position="3175"/>
    </location>
</feature>
<dbReference type="PROSITE" id="PS51233">
    <property type="entry name" value="VWFD"/>
    <property type="match status" value="12"/>
</dbReference>
<evidence type="ECO:0000259" key="6">
    <source>
        <dbReference type="PROSITE" id="PS51233"/>
    </source>
</evidence>
<dbReference type="FunFam" id="2.10.25.10:FF:000055">
    <property type="entry name" value="alpha-tectorin isoform X1"/>
    <property type="match status" value="11"/>
</dbReference>
<evidence type="ECO:0000256" key="1">
    <source>
        <dbReference type="ARBA" id="ARBA00004613"/>
    </source>
</evidence>
<evidence type="ECO:0000256" key="2">
    <source>
        <dbReference type="ARBA" id="ARBA00022525"/>
    </source>
</evidence>
<dbReference type="SMART" id="SM00214">
    <property type="entry name" value="VWC"/>
    <property type="match status" value="8"/>
</dbReference>
<accession>A0A8D2JBJ4</accession>
<feature type="domain" description="VWFD" evidence="6">
    <location>
        <begin position="477"/>
        <end position="650"/>
    </location>
</feature>
<dbReference type="Pfam" id="PF12714">
    <property type="entry name" value="TILa"/>
    <property type="match status" value="9"/>
</dbReference>
<comment type="subcellular location">
    <subcellularLocation>
        <location evidence="1">Secreted</location>
    </subcellularLocation>
</comment>
<feature type="domain" description="VWFD" evidence="6">
    <location>
        <begin position="858"/>
        <end position="1014"/>
    </location>
</feature>
<dbReference type="Pfam" id="PF08742">
    <property type="entry name" value="C8"/>
    <property type="match status" value="11"/>
</dbReference>
<keyword evidence="5" id="KW-0325">Glycoprotein</keyword>
<keyword evidence="2" id="KW-0964">Secreted</keyword>
<dbReference type="FunFam" id="2.10.25.10:FF:000153">
    <property type="entry name" value="MUC5B isoform 1"/>
    <property type="match status" value="1"/>
</dbReference>
<evidence type="ECO:0000256" key="5">
    <source>
        <dbReference type="ARBA" id="ARBA00023180"/>
    </source>
</evidence>
<keyword evidence="3" id="KW-0677">Repeat</keyword>
<reference evidence="7" key="2">
    <citation type="submission" date="2025-09" db="UniProtKB">
        <authorList>
            <consortium name="Ensembl"/>
        </authorList>
    </citation>
    <scope>IDENTIFICATION</scope>
</reference>
<sequence>MHLEPKNYPRDDRTLDTCGFGSIPFLIAIVLSGPCFANSFGKDFITVFPTNLKQPDRNSIFELVFTTYHPGTNITVTTHKDEHQHIITTQQVETVSFRLPASIEMVGSNLFDDTVQIKADKDISVFFRNHKDYTTGATAVYPVQQLGTLYYVVTPEGNMAGTFKEFAVVAYKSPTQVDILLTGSVSFGGQSYSAGSRLVVDLKAFQAIQLQSSDDLTGTRVESVEPVAVLSGHSCAKKNTHCDHVIEQLLPVHSWGTTFIVPSLSFQTSVDQAYILASQRAAILLQTGFKTHSISLDPGEVFYFNIRNSHPVYISADVGIQVLFFFTGATRGRKIYDPFLINIPPLTSYCTSYHMDAMQQYDNYVVLIAKTSESTGIAFDKRTVQNIRWMPIPGTEYSWAEHRLSSRMSALSLNCGCLYNGKTYKAGEEFWDDESCQTRCRCNPRLAKMECRKDSCKANQKCRMVKGTWGCHTTRHSTCIASGDPHYTTFDGKKFDFMGTCIYQLAGTCSDDPNLTPFSVTVENNNRGSKAVSFTKVVTLEVYNMTLSLRRGTVNEVFVDLPFFYEDKVKAYTSGVHGFIQTDFDLKVSFDWYSYARVILPNSYAKAVCGLCGNANQDPSDDFIMKDGTKATDEIQFADSWKVKEVPGCSAGCTTDCPVCKEAEKQVYKGDQFCGILIKKDGPFRQCHKVLDPSSYFDDCVFDTCQYKGHQDTLCSAISAYVTDCQSQGIQIEPWRSSSFCNLPCPHNSHYEPCGTSCPATCHGSAPETCETPCIEGCFCDPGFILSGGTCVPSAECGCEHQGRYYKKGDEFYPSRSCGEKCQCLGNGITKCRQQSCGPNAVCSVENGVQGCHPISYGTMVESGDPHYISFDGLIFTFHGSCTYTLARVCSNDPQLEDFSVLVKNEKVDATPSVLVDGEPRNLPLTTLDGKIRISQEGNNIIVHTRFDLTVFYDTSSYVRVTVPSTYQGQMCGLGGNFNGDQSDDFLLPNGKHAQNVEEFGASWKVSVDGVACSDGCGERCPTCSSAQIDPYRAEQSCGMIQSKSGPFRECHPLVSPAEYFELCLYDMCATEGAEESLCRSLQAYVAACQAAGGAVGAWRTSSFCPLACPANSHYETCTKSCDTSCAALNAPVQCMKNCFEGCHCNDGYMFDGDTCVPVNKCGCVLDGLVAPSWLQVFVLSKGKRSHFHNFYILDKLVPSCSLIRCKKEEKCEIMEGHPTCAAESASTCIAHSGPHYQTFDGKNFDFTGACTYTIARTFNQDADLPYFHIEVTNENRDNTHVPYTSLVSVTAYNHTISQGRNEMGLVRVNGLLRSPPVSLSEEKITVTQQSSNFVIKINTGLIVIKINTGLFYSVKVMVPSTYQGLLQGLCGNYNGQEEDEFLLPDGTMASDAAAFGAAWKVPVPGAEGSCSDGCSGSSCPVCEERKKAIFKQRNYCGILTASDGPFRACHSKVDPSVYFDNCVYDVCLGNGESLILCQSIQSYVSTCQEAGVSVEPWRNPSFCPLTCPRNSHYEVCGDLCSRSCAKIRDPQPCPDTCAEGCQCDDGFFFDGLSCVGAESCGCFRNGYYYKPNEKVLLDHCQESCRCIPSRGVICEAHGCAMDEACMIQGGVMRCVSKVIYVKFIYVIAVSRHISILLNSEVLKTVYNNEILKARISFKKGKFHSLQDLSNMFLLSFQSVPVPFPLSCPENSHYEDCGNACPATCFDRSAPSTCDDTCAKICQCDKGFILSNKKCVPVESCGCMYKGKTYKAGEEFWDDESCQTRCRCNPTLGKMECRKDSCKANQKCVVVNGVRGCHVLKHAICIGTGDPHYTTFDGKKFDFMGTCIYQLAGTCSDNPNLTPFSVMVENNHRGSKVVSYTKVVTLEVYNMTISLSQEYPNKIQVNGVFVDVPYSYENKLKIYTSGVHGFIQTDFDLKVSFDWYSYARVILPSSYANAVCGLCGNANQDPSDDFIMKDGMRTTDEIQFAESWKVKEVPGCSAGCTTNCPLCSQEEKKSYESNSYCGILTKKDGPFKQCHKTVNAQFYFDSCVFDTCQYKGHHDILCSSIAAYATTCQSRGIHIQPWRSSSFCLPCPRNSHYEPCGTGCPATCHSPFAPSTCEAECTEGCFCDSGFILSGDQCVPQEACGCVQGGRYYKKGDTFFPDTSCQKKCQCTGDGVIKCERFSCGTHEECRVEKGIQDCYPSGYGTATVFGDPYYISFDGRSFFFHGSCTYTFVNVCGRDHQLVEFSVLLETEKLSHGPLGLVRAVVVSIHGYKIILQRGIKWEIKVNGKFYNLPVNKVDGKFWITQEGNNIILQTSFSLTVLYDTSSFVRVTVPSTYQGHMCGLGGNFNGDKSDDFLLPNGKHAQNVEEFGASWKVPMDGVVCSDGCGERCPTCSSAQTAPYRAEQSCGMIQSKSGPFRECHPLVSPAEYFEVCLYDMCATEGAEESLCRSLQAYVAACQAAGGTVGSWRTSSFCPLACPANSHYETCTMSCDYSCASLTGPSTCTRQCYEGCQCNEGYVFDGAACVPMDRCGCVHDGLYLKTGESIFSSNCSEECTCGTSSQLTCVKTSCQSCTLTDGVPSCVRERVPSCSSVQCRKKEKCEIINGQPVCVPESESTCWAQGDPHYYTFDGRKFDFMGTCTYIIARTCGQDVSLPSFSIVAKNENRGNPHVSYIALVTATIYNVTISVARYEVGFVRVNNQRTRLPISLNDGKLRLYQYGGSAFIETDFSLRVSYDWNSYLVVKISSSFWESVCGLCGNYNGDPTDDFRTPEGNLAPSPVQFGKSWKVEDGDRFCWDDCHGECKSCPPEMVIKYKDEPFCGWISKVGDGPFSQCHSVVDPSIFLENCVYDLCLNDGLKHVLCEALKNYAEACQKEGAAVSDWRSLTGCCESLSCPENSHYEACGPPCPTTCNAQAGPQNCSTLPCVETCQCNGGFVLDAGRCVPESACGCLFEGKLYSPGEQFWGDAACTKRCTCDAETKQVTCQATGCKSGEQCRVEDGIQNCYPTSYATCSASGDPHYITFDGLKFDFQGTCVYQFTGLCEKRTDLVDFLVLVQNDHRGSQAVSFTRDVEIYVYETSIVISRRNPAKVMVNGLLTNLPYYTESKRISIHRQGQEAVIETDFGLTVTFDWQSRVTVTVPSTYANTLCGLCGNFNGNKQDELTMKNGTVAPSPSAFGQSWKMREVPGCTEVDKGECADLAAIEKQQRQLGKECGLILAKDGPFRECHSKIDPEGYFQDCVYDYCFFEGQQTVICQLISSYAAACQAAGAVLYEWRSDTFCSLSCTPNSHYELCAQGCPQTCSSLYAPAPCPAQCREGCVCNEDFVLSGDQCVPLSQCGCIHQGQYYLAGETFYPTCQERCVCQAGGTVQCMAFSCGPHEECRLLDGIQKCYSVGNATCSASGDPHYLSFDGLAFDFQGTCTYTLAKANGDNQTLVPFVVNVENEPWGNGQVSVTKMVSVKIYGITLTLLQKKKGQVNGISQSLPVSFSTGMVTVTQQGSNIVIKADIGLIVNYDLFYSVKVMVPSTYQGRMQGLCGNYNGQKEDEFLLPDGTMASDAAAFGAAWKVPVPGAEGSCSDGCSGSSCPVCEERKKAIFKQRNYCGILTASDGPFRACHSKVDPSVYFDNCVYDVCLGNGESLILCQSIQSYVSACQEAGVSVEPWRNPSFCPLHCPANSHYQLCADLCSTSCAKITDPQPCPETCTEGCQCDDGFFFDGLGCVRAESCGCFHNGRYYKPNETVLLNTCQESCRCIPSQGVTCEAHSCARDETCKIQDGVLGCFHKDPCKALHCRQQETCKIENGLAKCVPNFNGSCWGWGDPHYHTFDGMDFDFQGTCSYTIAKYCGSDPTLVPFTIVEKNDNRGNQAVSYVSLANIFVYGYKISIYKQEVGRIRVCQSGDGLPLTLEEGKIRLFQSGPSAVLQTEFGLQVTYDWKWHLVITLPSSYYNATCGLCGNFNRDPRDDMALPNGTMVSSVTSWASSWRVKDRDPFCWDSCQGNCPTCDESKKELYGSNAHCGIIRNASAGPFRECHAKVNPDDFFDSCIYDVCLNGGAQGFLCQALEAYAKTCRKAGALIYDWRTPSGCALQCPENSHYEFCGNACPASCSDRTAPSTCQEPCVETCQCDEGYVLSADKCVPTGSCGCTYNGFYYKPGEEFWAGGNCGSRCTCDSSLGIVVCKPASCQANEQCALVNGVWGCHPVSYATCSASGDPHYTSFDGRRYDFMGTCIYQLVGLCSDDPTLKPFTINVENNNRGNKKVSYTKVVTVEAYNLSIVLSQEHPRRIQVNGAFANLPFYHGDRIKAYLRGMEVFIQTDFDVTVVFDWKSYVRVMVPSTYTNAVCGLCGNNNRDPKDDFAMKDGSQAPSASQFAESWKVAEVPGCSVGCTDDCPACGDAQKEAYEGEQYCGILIKKDGPFRQCHRTIDPTPYFIDCVFDTCQYHGQHDALCRAISVYVAACQALGVQIGPWRTDSFCPACSLNSHYELCGNGCPATCHGLSAPASCMASCKEGCYCDAGFVLSGDQCVPLGDCGCMHQGKYYKKGEYFYPSSSCQEQCQCTENGVVECQETSCGPHEECKVQDGIQGCHPEGHGNCSMAAGSHYLTFDGRAYDFHGTCLYALSTVAGKDSRLANFSVLVENDRSLTKSVVVNGERYTLPMTTSAGRLWANQEGSNIIVQSDFGLKVLYDSSSYVLVFVPSTYQGHVGGLCGNFNKDKTDDFTLPSGESTQNVDQFGASWKVPLEGTGCSDGCGEKCPVCGSQQTAPYTPKSSCGMIQAMSGPFKGCHAFVDPAEYFGHCLYDMCASNGAMESLCRSLQAYVAACQAAGATIEAWRNSSFCPLTCPSNSHYSLCTRTCDFTCTSLSTSGQCTEKCFEGCQCDSSYLFDGNRCVAMEDCGCVYDGRYIKVHAGESLVLEGCLRKCTCRASGRLTCEDTSCQLGEICAIHDGVRGCRGPEGECALTPGARLVSFDGVSGEILHKGVYDVASLCNESDPFWFRIVAVVQECNDWDLPAVSTIHIFFQGVFITVKRNRETWINGHLVTLPAKATDDVLVRLSEEGVVVELDSEVKVILRPCGKLLVQVSDSLAGKLCASCGNFNGNSADDLKLPNGEIAGSISEVIEAWKSMDFSGW</sequence>
<dbReference type="SMART" id="SM00216">
    <property type="entry name" value="VWD"/>
    <property type="match status" value="12"/>
</dbReference>
<dbReference type="CDD" id="cd19941">
    <property type="entry name" value="TIL"/>
    <property type="match status" value="12"/>
</dbReference>
<feature type="domain" description="VWFD" evidence="6">
    <location>
        <begin position="4574"/>
        <end position="4729"/>
    </location>
</feature>
<protein>
    <recommendedName>
        <fullName evidence="6">VWFD domain-containing protein</fullName>
    </recommendedName>
</protein>
<dbReference type="Pfam" id="PF01826">
    <property type="entry name" value="TIL"/>
    <property type="match status" value="12"/>
</dbReference>
<dbReference type="GO" id="GO:0031012">
    <property type="term" value="C:extracellular matrix"/>
    <property type="evidence" value="ECO:0007669"/>
    <property type="project" value="TreeGrafter"/>
</dbReference>
<feature type="domain" description="VWFD" evidence="6">
    <location>
        <begin position="2189"/>
        <end position="2369"/>
    </location>
</feature>
<dbReference type="InterPro" id="IPR014853">
    <property type="entry name" value="VWF/SSPO/ZAN-like_Cys-rich_dom"/>
</dbReference>
<dbReference type="InterPro" id="IPR001846">
    <property type="entry name" value="VWF_type-D"/>
</dbReference>
<keyword evidence="4" id="KW-1015">Disulfide bond</keyword>
<dbReference type="SUPFAM" id="SSF57567">
    <property type="entry name" value="Serine protease inhibitors"/>
    <property type="match status" value="12"/>
</dbReference>
<evidence type="ECO:0000256" key="3">
    <source>
        <dbReference type="ARBA" id="ARBA00022737"/>
    </source>
</evidence>
<evidence type="ECO:0000313" key="7">
    <source>
        <dbReference type="Ensembl" id="ENSVKKP00000011529.1"/>
    </source>
</evidence>
<dbReference type="OMA" id="QCNHPCK"/>
<dbReference type="InterPro" id="IPR035234">
    <property type="entry name" value="IgGFc-bd_N"/>
</dbReference>
<keyword evidence="8" id="KW-1185">Reference proteome</keyword>
<feature type="domain" description="VWFD" evidence="6">
    <location>
        <begin position="1803"/>
        <end position="1981"/>
    </location>
</feature>
<dbReference type="InterPro" id="IPR036084">
    <property type="entry name" value="Ser_inhib-like_sf"/>
</dbReference>
<dbReference type="GO" id="GO:0005615">
    <property type="term" value="C:extracellular space"/>
    <property type="evidence" value="ECO:0007669"/>
    <property type="project" value="TreeGrafter"/>
</dbReference>
<dbReference type="SMART" id="SM00832">
    <property type="entry name" value="C8"/>
    <property type="match status" value="11"/>
</dbReference>
<proteinExistence type="predicted"/>
<feature type="domain" description="VWFD" evidence="6">
    <location>
        <begin position="4188"/>
        <end position="4366"/>
    </location>
</feature>
<evidence type="ECO:0000256" key="4">
    <source>
        <dbReference type="ARBA" id="ARBA00023157"/>
    </source>
</evidence>
<feature type="domain" description="VWFD" evidence="6">
    <location>
        <begin position="4938"/>
        <end position="5112"/>
    </location>
</feature>
<dbReference type="Proteomes" id="UP000694545">
    <property type="component" value="Unplaced"/>
</dbReference>
<dbReference type="PANTHER" id="PTHR11339:SF244">
    <property type="entry name" value="IGGFC-BINDING PROTEIN"/>
    <property type="match status" value="1"/>
</dbReference>
<feature type="domain" description="VWFD" evidence="6">
    <location>
        <begin position="3797"/>
        <end position="3977"/>
    </location>
</feature>
<dbReference type="PANTHER" id="PTHR11339">
    <property type="entry name" value="EXTRACELLULAR MATRIX GLYCOPROTEIN RELATED"/>
    <property type="match status" value="1"/>
</dbReference>
<dbReference type="InterPro" id="IPR025615">
    <property type="entry name" value="TILa_dom"/>
</dbReference>
<dbReference type="SMART" id="SM00215">
    <property type="entry name" value="VWC_out"/>
    <property type="match status" value="10"/>
</dbReference>
<dbReference type="InterPro" id="IPR050780">
    <property type="entry name" value="Mucin_vWF_Thrombospondin_sf"/>
</dbReference>
<feature type="domain" description="VWFD" evidence="6">
    <location>
        <begin position="3382"/>
        <end position="3562"/>
    </location>
</feature>
<dbReference type="Gene3D" id="2.10.25.10">
    <property type="entry name" value="Laminin"/>
    <property type="match status" value="12"/>
</dbReference>